<dbReference type="Proteomes" id="UP000022910">
    <property type="component" value="Unassembled WGS sequence"/>
</dbReference>
<evidence type="ECO:0008006" key="3">
    <source>
        <dbReference type="Google" id="ProtNLM"/>
    </source>
</evidence>
<accession>A0A015L4T5</accession>
<name>A0A015L4T5_RHIIW</name>
<dbReference type="OrthoDB" id="2432957at2759"/>
<organism evidence="1 2">
    <name type="scientific">Rhizophagus irregularis (strain DAOM 197198w)</name>
    <name type="common">Glomus intraradices</name>
    <dbReference type="NCBI Taxonomy" id="1432141"/>
    <lineage>
        <taxon>Eukaryota</taxon>
        <taxon>Fungi</taxon>
        <taxon>Fungi incertae sedis</taxon>
        <taxon>Mucoromycota</taxon>
        <taxon>Glomeromycotina</taxon>
        <taxon>Glomeromycetes</taxon>
        <taxon>Glomerales</taxon>
        <taxon>Glomeraceae</taxon>
        <taxon>Rhizophagus</taxon>
    </lineage>
</organism>
<dbReference type="EMBL" id="JEMT01012734">
    <property type="protein sequence ID" value="EXX74729.1"/>
    <property type="molecule type" value="Genomic_DNA"/>
</dbReference>
<keyword evidence="2" id="KW-1185">Reference proteome</keyword>
<proteinExistence type="predicted"/>
<sequence length="76" mass="8845">MPNKKVSLKYLNNSQNITSEFLNELKGGFAIVYSAIWMNGPLKYNEKKYNRKPDKEVALKVLYNSQNITDEFINEV</sequence>
<evidence type="ECO:0000313" key="1">
    <source>
        <dbReference type="EMBL" id="EXX74729.1"/>
    </source>
</evidence>
<dbReference type="AlphaFoldDB" id="A0A015L4T5"/>
<evidence type="ECO:0000313" key="2">
    <source>
        <dbReference type="Proteomes" id="UP000022910"/>
    </source>
</evidence>
<reference evidence="1 2" key="1">
    <citation type="submission" date="2014-02" db="EMBL/GenBank/DDBJ databases">
        <title>Single nucleus genome sequencing reveals high similarity among nuclei of an endomycorrhizal fungus.</title>
        <authorList>
            <person name="Lin K."/>
            <person name="Geurts R."/>
            <person name="Zhang Z."/>
            <person name="Limpens E."/>
            <person name="Saunders D.G."/>
            <person name="Mu D."/>
            <person name="Pang E."/>
            <person name="Cao H."/>
            <person name="Cha H."/>
            <person name="Lin T."/>
            <person name="Zhou Q."/>
            <person name="Shang Y."/>
            <person name="Li Y."/>
            <person name="Ivanov S."/>
            <person name="Sharma T."/>
            <person name="Velzen R.V."/>
            <person name="Ruijter N.D."/>
            <person name="Aanen D.K."/>
            <person name="Win J."/>
            <person name="Kamoun S."/>
            <person name="Bisseling T."/>
            <person name="Huang S."/>
        </authorList>
    </citation>
    <scope>NUCLEOTIDE SEQUENCE [LARGE SCALE GENOMIC DNA]</scope>
    <source>
        <strain evidence="2">DAOM197198w</strain>
    </source>
</reference>
<dbReference type="HOGENOM" id="CLU_000288_7_17_1"/>
<gene>
    <name evidence="1" type="ORF">RirG_048440</name>
</gene>
<protein>
    <recommendedName>
        <fullName evidence="3">Protein kinase domain-containing protein</fullName>
    </recommendedName>
</protein>
<comment type="caution">
    <text evidence="1">The sequence shown here is derived from an EMBL/GenBank/DDBJ whole genome shotgun (WGS) entry which is preliminary data.</text>
</comment>